<keyword evidence="3" id="KW-1185">Reference proteome</keyword>
<dbReference type="InterPro" id="IPR004360">
    <property type="entry name" value="Glyas_Fos-R_dOase_dom"/>
</dbReference>
<feature type="domain" description="Glyoxalase/fosfomycin resistance/dioxygenase" evidence="1">
    <location>
        <begin position="18"/>
        <end position="123"/>
    </location>
</feature>
<dbReference type="CDD" id="cd07246">
    <property type="entry name" value="VOC_like"/>
    <property type="match status" value="1"/>
</dbReference>
<dbReference type="AlphaFoldDB" id="A0A1G7FTN4"/>
<gene>
    <name evidence="2" type="ORF">SAMN05216464_109212</name>
</gene>
<accession>A0A1G7FTN4</accession>
<evidence type="ECO:0000259" key="1">
    <source>
        <dbReference type="Pfam" id="PF00903"/>
    </source>
</evidence>
<dbReference type="RefSeq" id="WP_091151627.1">
    <property type="nucleotide sequence ID" value="NZ_FNAI01000009.1"/>
</dbReference>
<evidence type="ECO:0000313" key="2">
    <source>
        <dbReference type="EMBL" id="SDE79287.1"/>
    </source>
</evidence>
<dbReference type="PANTHER" id="PTHR34109">
    <property type="entry name" value="BNAUNNG04460D PROTEIN-RELATED"/>
    <property type="match status" value="1"/>
</dbReference>
<proteinExistence type="predicted"/>
<dbReference type="Proteomes" id="UP000199072">
    <property type="component" value="Unassembled WGS sequence"/>
</dbReference>
<dbReference type="PANTHER" id="PTHR34109:SF1">
    <property type="entry name" value="VOC DOMAIN-CONTAINING PROTEIN"/>
    <property type="match status" value="1"/>
</dbReference>
<protein>
    <submittedName>
        <fullName evidence="2">PhnB protein</fullName>
    </submittedName>
</protein>
<dbReference type="Gene3D" id="3.10.180.10">
    <property type="entry name" value="2,3-Dihydroxybiphenyl 1,2-Dioxygenase, domain 1"/>
    <property type="match status" value="1"/>
</dbReference>
<dbReference type="InterPro" id="IPR029068">
    <property type="entry name" value="Glyas_Bleomycin-R_OHBP_Dase"/>
</dbReference>
<dbReference type="OrthoDB" id="9795306at2"/>
<dbReference type="Pfam" id="PF00903">
    <property type="entry name" value="Glyoxalase"/>
    <property type="match status" value="1"/>
</dbReference>
<organism evidence="2 3">
    <name type="scientific">Mucilaginibacter pineti</name>
    <dbReference type="NCBI Taxonomy" id="1391627"/>
    <lineage>
        <taxon>Bacteria</taxon>
        <taxon>Pseudomonadati</taxon>
        <taxon>Bacteroidota</taxon>
        <taxon>Sphingobacteriia</taxon>
        <taxon>Sphingobacteriales</taxon>
        <taxon>Sphingobacteriaceae</taxon>
        <taxon>Mucilaginibacter</taxon>
    </lineage>
</organism>
<name>A0A1G7FTN4_9SPHI</name>
<dbReference type="STRING" id="1391627.SAMN05216464_109212"/>
<dbReference type="EMBL" id="FNAI01000009">
    <property type="protein sequence ID" value="SDE79287.1"/>
    <property type="molecule type" value="Genomic_DNA"/>
</dbReference>
<evidence type="ECO:0000313" key="3">
    <source>
        <dbReference type="Proteomes" id="UP000199072"/>
    </source>
</evidence>
<reference evidence="2 3" key="1">
    <citation type="submission" date="2016-10" db="EMBL/GenBank/DDBJ databases">
        <authorList>
            <person name="de Groot N.N."/>
        </authorList>
    </citation>
    <scope>NUCLEOTIDE SEQUENCE [LARGE SCALE GENOMIC DNA]</scope>
    <source>
        <strain evidence="2 3">47C3B</strain>
    </source>
</reference>
<sequence>MKTQTSFAPMLAIDNGVTSIGFYKEAFDAIENFCLRNDDGSIHVAELVIDGAMFHIHEVTQFSGTITPANAGGRTVSVGLFVDDVHAVFNKAIAAGGIEVVPVTDFEYNYRQGELIDPFGHRWIIEKKL</sequence>
<dbReference type="SUPFAM" id="SSF54593">
    <property type="entry name" value="Glyoxalase/Bleomycin resistance protein/Dihydroxybiphenyl dioxygenase"/>
    <property type="match status" value="1"/>
</dbReference>